<dbReference type="Proteomes" id="UP001576780">
    <property type="component" value="Unassembled WGS sequence"/>
</dbReference>
<keyword evidence="2" id="KW-1185">Reference proteome</keyword>
<dbReference type="RefSeq" id="WP_413275480.1">
    <property type="nucleotide sequence ID" value="NZ_JBHFNT010000007.1"/>
</dbReference>
<accession>A0ABV4WD54</accession>
<name>A0ABV4WD54_9CYAN</name>
<evidence type="ECO:0000313" key="2">
    <source>
        <dbReference type="Proteomes" id="UP001576780"/>
    </source>
</evidence>
<comment type="caution">
    <text evidence="1">The sequence shown here is derived from an EMBL/GenBank/DDBJ whole genome shotgun (WGS) entry which is preliminary data.</text>
</comment>
<sequence length="350" mass="39834">MTGWYSIIPAGTIAIGNLTPVGQNSGQVGCRWPPNGHHLAACLKLPTPEQDPQKRKCQLWGPFWYNEIDIYVTLPLPVYAVGELNPNDIPTSIYRMQWRDGRWQVRTEDEKEKIEIIGGRFLIGGNSLQALWEEEYLTRVELERFPWETLTLSHNSREDFQVKDEGGFFAEKTTWMKQGWSILVKIIGDYEPPTYGILGAGSTPVAIKPVKYLNDDWLQGACADRNYSEGLEITNSTGAVLLTGALWQNENRQESVPYPPLSTKAYAADVGIPWQTWKKVKHRDEKNNPNAKKRVQALTPGEWMTPAGAVYLWDKVPPVKVSAPLPNYYNPNDNRYILGYGHLWLFKDKE</sequence>
<dbReference type="EMBL" id="JBHFNT010000007">
    <property type="protein sequence ID" value="MFB2833004.1"/>
    <property type="molecule type" value="Genomic_DNA"/>
</dbReference>
<protein>
    <submittedName>
        <fullName evidence="1">Uncharacterized protein</fullName>
    </submittedName>
</protein>
<reference evidence="1 2" key="1">
    <citation type="submission" date="2024-09" db="EMBL/GenBank/DDBJ databases">
        <title>Floridaenema gen nov. (Aerosakkonemataceae, Aerosakkonematales ord. nov., Cyanobacteria) from benthic tropical and subtropical fresh waters, with the description of four new species.</title>
        <authorList>
            <person name="Moretto J.A."/>
            <person name="Berthold D.E."/>
            <person name="Lefler F.W."/>
            <person name="Huang I.-S."/>
            <person name="Laughinghouse H. IV."/>
        </authorList>
    </citation>
    <scope>NUCLEOTIDE SEQUENCE [LARGE SCALE GENOMIC DNA]</scope>
    <source>
        <strain evidence="1 2">BLCC-F167</strain>
    </source>
</reference>
<proteinExistence type="predicted"/>
<evidence type="ECO:0000313" key="1">
    <source>
        <dbReference type="EMBL" id="MFB2833004.1"/>
    </source>
</evidence>
<gene>
    <name evidence="1" type="ORF">ACE1CA_00565</name>
</gene>
<organism evidence="1 2">
    <name type="scientific">Floridaenema evergladense BLCC-F167</name>
    <dbReference type="NCBI Taxonomy" id="3153639"/>
    <lineage>
        <taxon>Bacteria</taxon>
        <taxon>Bacillati</taxon>
        <taxon>Cyanobacteriota</taxon>
        <taxon>Cyanophyceae</taxon>
        <taxon>Oscillatoriophycideae</taxon>
        <taxon>Aerosakkonematales</taxon>
        <taxon>Aerosakkonemataceae</taxon>
        <taxon>Floridanema</taxon>
        <taxon>Floridanema evergladense</taxon>
    </lineage>
</organism>